<dbReference type="Proteomes" id="UP000028607">
    <property type="component" value="Unassembled WGS sequence"/>
</dbReference>
<dbReference type="eggNOG" id="ENOG503011G">
    <property type="taxonomic scope" value="Bacteria"/>
</dbReference>
<feature type="chain" id="PRO_5001797421" evidence="1">
    <location>
        <begin position="20"/>
        <end position="201"/>
    </location>
</feature>
<dbReference type="Pfam" id="PF11102">
    <property type="entry name" value="YjbF"/>
    <property type="match status" value="1"/>
</dbReference>
<keyword evidence="1" id="KW-0732">Signal</keyword>
<accession>A0A085TRC0</accession>
<dbReference type="STRING" id="1317124.DW2_18849"/>
<proteinExistence type="predicted"/>
<dbReference type="Gene3D" id="2.40.360.10">
    <property type="entry name" value="YmcC-like"/>
    <property type="match status" value="1"/>
</dbReference>
<comment type="caution">
    <text evidence="2">The sequence shown here is derived from an EMBL/GenBank/DDBJ whole genome shotgun (WGS) entry which is preliminary data.</text>
</comment>
<gene>
    <name evidence="2" type="ORF">DW2_18849</name>
</gene>
<evidence type="ECO:0000313" key="2">
    <source>
        <dbReference type="EMBL" id="KFE33267.1"/>
    </source>
</evidence>
<reference evidence="2 3" key="2">
    <citation type="journal article" date="2015" name="Antonie Van Leeuwenhoek">
        <title>Thioclava indica sp. nov., isolated from surface seawater of the Indian Ocean.</title>
        <authorList>
            <person name="Liu Y."/>
            <person name="Lai Q."/>
            <person name="Du J."/>
            <person name="Xu H."/>
            <person name="Jiang L."/>
            <person name="Shao Z."/>
        </authorList>
    </citation>
    <scope>NUCLEOTIDE SEQUENCE [LARGE SCALE GENOMIC DNA]</scope>
    <source>
        <strain evidence="2 3">13D2W-2</strain>
    </source>
</reference>
<dbReference type="SUPFAM" id="SSF159270">
    <property type="entry name" value="YmcC-like"/>
    <property type="match status" value="1"/>
</dbReference>
<dbReference type="InterPro" id="IPR021308">
    <property type="entry name" value="GfcB"/>
</dbReference>
<reference evidence="3" key="1">
    <citation type="submission" date="2013-04" db="EMBL/GenBank/DDBJ databases">
        <title>Thioclava sp. 13D2W-2 Genome Sequencing.</title>
        <authorList>
            <person name="Lai Q."/>
            <person name="Li G."/>
            <person name="Shao Z."/>
        </authorList>
    </citation>
    <scope>NUCLEOTIDE SEQUENCE [LARGE SCALE GENOMIC DNA]</scope>
    <source>
        <strain evidence="3">13D2W-2</strain>
    </source>
</reference>
<dbReference type="AlphaFoldDB" id="A0A085TRC0"/>
<dbReference type="EMBL" id="AQRC01000030">
    <property type="protein sequence ID" value="KFE33267.1"/>
    <property type="molecule type" value="Genomic_DNA"/>
</dbReference>
<dbReference type="InterPro" id="IPR023373">
    <property type="entry name" value="YmcC_sf"/>
</dbReference>
<keyword evidence="3" id="KW-1185">Reference proteome</keyword>
<protein>
    <submittedName>
        <fullName evidence="2">Lipoprotein</fullName>
    </submittedName>
</protein>
<sequence length="201" mass="21260">MRGAYVAAAILGLAGCANLSSVTGKKFVPVAAGQGVAIEVVQSPQVGLEVVIPSRDVSAVLLPAGRNGTVTTWRSQDNVTVAEDRGVVVATRGLGDDLMAADAGPTLAALSGSRTGAYRRTFRFLDAEEHARYVLMGCTISRIGPETLAGRDLIRHEETCKAHNFGVKNIYWTDEARAVRAARQWISPKVGMIAIGLSNAR</sequence>
<keyword evidence="2" id="KW-0449">Lipoprotein</keyword>
<organism evidence="2 3">
    <name type="scientific">Thioclava atlantica</name>
    <dbReference type="NCBI Taxonomy" id="1317124"/>
    <lineage>
        <taxon>Bacteria</taxon>
        <taxon>Pseudomonadati</taxon>
        <taxon>Pseudomonadota</taxon>
        <taxon>Alphaproteobacteria</taxon>
        <taxon>Rhodobacterales</taxon>
        <taxon>Paracoccaceae</taxon>
        <taxon>Thioclava</taxon>
    </lineage>
</organism>
<evidence type="ECO:0000256" key="1">
    <source>
        <dbReference type="SAM" id="SignalP"/>
    </source>
</evidence>
<name>A0A085TRC0_9RHOB</name>
<evidence type="ECO:0000313" key="3">
    <source>
        <dbReference type="Proteomes" id="UP000028607"/>
    </source>
</evidence>
<feature type="signal peptide" evidence="1">
    <location>
        <begin position="1"/>
        <end position="19"/>
    </location>
</feature>
<dbReference type="PROSITE" id="PS51257">
    <property type="entry name" value="PROKAR_LIPOPROTEIN"/>
    <property type="match status" value="1"/>
</dbReference>